<comment type="caution">
    <text evidence="2">The sequence shown here is derived from an EMBL/GenBank/DDBJ whole genome shotgun (WGS) entry which is preliminary data.</text>
</comment>
<name>A0A814IYI7_9BILA</name>
<accession>A0A814IYI7</accession>
<evidence type="ECO:0000313" key="2">
    <source>
        <dbReference type="EMBL" id="CAF1029573.1"/>
    </source>
</evidence>
<organism evidence="2 3">
    <name type="scientific">Brachionus calyciflorus</name>
    <dbReference type="NCBI Taxonomy" id="104777"/>
    <lineage>
        <taxon>Eukaryota</taxon>
        <taxon>Metazoa</taxon>
        <taxon>Spiralia</taxon>
        <taxon>Gnathifera</taxon>
        <taxon>Rotifera</taxon>
        <taxon>Eurotatoria</taxon>
        <taxon>Monogononta</taxon>
        <taxon>Pseudotrocha</taxon>
        <taxon>Ploima</taxon>
        <taxon>Brachionidae</taxon>
        <taxon>Brachionus</taxon>
    </lineage>
</organism>
<evidence type="ECO:0000313" key="3">
    <source>
        <dbReference type="Proteomes" id="UP000663879"/>
    </source>
</evidence>
<gene>
    <name evidence="2" type="ORF">OXX778_LOCUS17798</name>
</gene>
<proteinExistence type="predicted"/>
<feature type="region of interest" description="Disordered" evidence="1">
    <location>
        <begin position="1"/>
        <end position="24"/>
    </location>
</feature>
<keyword evidence="3" id="KW-1185">Reference proteome</keyword>
<dbReference type="EMBL" id="CAJNOC010004665">
    <property type="protein sequence ID" value="CAF1029573.1"/>
    <property type="molecule type" value="Genomic_DNA"/>
</dbReference>
<evidence type="ECO:0000256" key="1">
    <source>
        <dbReference type="SAM" id="MobiDB-lite"/>
    </source>
</evidence>
<protein>
    <submittedName>
        <fullName evidence="2">Uncharacterized protein</fullName>
    </submittedName>
</protein>
<dbReference type="Proteomes" id="UP000663879">
    <property type="component" value="Unassembled WGS sequence"/>
</dbReference>
<sequence length="202" mass="22926">MYSMRNDNFGQVNQEGISSTCKNSGVESLNEDNNSFSFVHLSKLAGAFTIFDYFTSNWPNKTTQEDVVQHVSEFATVEDIKELTAKYNYYKSFHVRVRSNFKEKMLDPSNWPLNIKNVKRGQNYSTRGSQRESTSYLVNYGTTSSGITAGFTGEKKRKSRVDSDSSSNDSVTEVATKKQLQIDNNQTLASQNEVEIIQDMQM</sequence>
<dbReference type="AlphaFoldDB" id="A0A814IYI7"/>
<reference evidence="2" key="1">
    <citation type="submission" date="2021-02" db="EMBL/GenBank/DDBJ databases">
        <authorList>
            <person name="Nowell W R."/>
        </authorList>
    </citation>
    <scope>NUCLEOTIDE SEQUENCE</scope>
    <source>
        <strain evidence="2">Ploen Becks lab</strain>
    </source>
</reference>